<proteinExistence type="predicted"/>
<sequence length="103" mass="11629">MRKWIKVKPGDPRYPGYFEDEEQGIIKKPVGDASDFPVEHGIAIHFAGGGVCKIAGVRVNDFEEVAKNALALRTNETEHIFVRVKNGPMFQLNHVDFVEYIVM</sequence>
<evidence type="ECO:0000313" key="2">
    <source>
        <dbReference type="Proteomes" id="UP000267794"/>
    </source>
</evidence>
<name>A0A386RDJ7_LACHE</name>
<accession>A0A386RDJ7</accession>
<protein>
    <submittedName>
        <fullName evidence="1">Uncharacterized protein</fullName>
    </submittedName>
</protein>
<dbReference type="EMBL" id="CP017982">
    <property type="protein sequence ID" value="AYE61422.1"/>
    <property type="molecule type" value="Genomic_DNA"/>
</dbReference>
<evidence type="ECO:0000313" key="1">
    <source>
        <dbReference type="EMBL" id="AYE61422.1"/>
    </source>
</evidence>
<dbReference type="Proteomes" id="UP000267794">
    <property type="component" value="Chromosome"/>
</dbReference>
<gene>
    <name evidence="1" type="ORF">BC335_0934</name>
</gene>
<organism evidence="1 2">
    <name type="scientific">Lactobacillus helveticus</name>
    <name type="common">Lactobacillus suntoryeus</name>
    <dbReference type="NCBI Taxonomy" id="1587"/>
    <lineage>
        <taxon>Bacteria</taxon>
        <taxon>Bacillati</taxon>
        <taxon>Bacillota</taxon>
        <taxon>Bacilli</taxon>
        <taxon>Lactobacillales</taxon>
        <taxon>Lactobacillaceae</taxon>
        <taxon>Lactobacillus</taxon>
    </lineage>
</organism>
<dbReference type="RefSeq" id="WP_120357341.1">
    <property type="nucleotide sequence ID" value="NZ_CP017982.1"/>
</dbReference>
<reference evidence="1 2" key="1">
    <citation type="submission" date="2016-10" db="EMBL/GenBank/DDBJ databases">
        <title>Complete genomic sequencing of Lactobacillus helveticus LH99 and comparative genome analysis.</title>
        <authorList>
            <person name="Li N."/>
            <person name="You C."/>
            <person name="Liu Z."/>
        </authorList>
    </citation>
    <scope>NUCLEOTIDE SEQUENCE [LARGE SCALE GENOMIC DNA]</scope>
    <source>
        <strain evidence="1 2">LH99</strain>
    </source>
</reference>
<dbReference type="AlphaFoldDB" id="A0A386RDJ7"/>